<evidence type="ECO:0000256" key="2">
    <source>
        <dbReference type="ARBA" id="ARBA00012438"/>
    </source>
</evidence>
<keyword evidence="6" id="KW-1185">Reference proteome</keyword>
<comment type="catalytic activity">
    <reaction evidence="1">
        <text>ATP + protein L-histidine = ADP + protein N-phospho-L-histidine.</text>
        <dbReference type="EC" id="2.7.13.3"/>
    </reaction>
</comment>
<dbReference type="Pfam" id="PF08448">
    <property type="entry name" value="PAS_4"/>
    <property type="match status" value="1"/>
</dbReference>
<dbReference type="Gene3D" id="3.30.450.20">
    <property type="entry name" value="PAS domain"/>
    <property type="match status" value="1"/>
</dbReference>
<dbReference type="InterPro" id="IPR029016">
    <property type="entry name" value="GAF-like_dom_sf"/>
</dbReference>
<dbReference type="Gene3D" id="1.10.287.130">
    <property type="match status" value="1"/>
</dbReference>
<dbReference type="InterPro" id="IPR035965">
    <property type="entry name" value="PAS-like_dom_sf"/>
</dbReference>
<dbReference type="CDD" id="cd00082">
    <property type="entry name" value="HisKA"/>
    <property type="match status" value="1"/>
</dbReference>
<dbReference type="SUPFAM" id="SSF55785">
    <property type="entry name" value="PYP-like sensor domain (PAS domain)"/>
    <property type="match status" value="1"/>
</dbReference>
<accession>A0A7K1Y2C3</accession>
<dbReference type="AlphaFoldDB" id="A0A7K1Y2C3"/>
<name>A0A7K1Y2C3_9SPHI</name>
<dbReference type="PANTHER" id="PTHR43102:SF2">
    <property type="entry name" value="GAF DOMAIN-CONTAINING PROTEIN"/>
    <property type="match status" value="1"/>
</dbReference>
<evidence type="ECO:0000256" key="3">
    <source>
        <dbReference type="SAM" id="Coils"/>
    </source>
</evidence>
<dbReference type="PANTHER" id="PTHR43102">
    <property type="entry name" value="SLR1143 PROTEIN"/>
    <property type="match status" value="1"/>
</dbReference>
<dbReference type="EMBL" id="WVHS01000005">
    <property type="protein sequence ID" value="MXV17362.1"/>
    <property type="molecule type" value="Genomic_DNA"/>
</dbReference>
<dbReference type="RefSeq" id="WP_160908375.1">
    <property type="nucleotide sequence ID" value="NZ_WVHS01000005.1"/>
</dbReference>
<dbReference type="InterPro" id="IPR013656">
    <property type="entry name" value="PAS_4"/>
</dbReference>
<feature type="coiled-coil region" evidence="3">
    <location>
        <begin position="160"/>
        <end position="187"/>
    </location>
</feature>
<dbReference type="GO" id="GO:0000155">
    <property type="term" value="F:phosphorelay sensor kinase activity"/>
    <property type="evidence" value="ECO:0007669"/>
    <property type="project" value="InterPro"/>
</dbReference>
<comment type="caution">
    <text evidence="5">The sequence shown here is derived from an EMBL/GenBank/DDBJ whole genome shotgun (WGS) entry which is preliminary data.</text>
</comment>
<feature type="domain" description="PAS fold-4" evidence="4">
    <location>
        <begin position="195"/>
        <end position="306"/>
    </location>
</feature>
<reference evidence="5 6" key="1">
    <citation type="submission" date="2019-11" db="EMBL/GenBank/DDBJ databases">
        <title>Pedobacter sp. HMF7056 Genome sequencing and assembly.</title>
        <authorList>
            <person name="Kang H."/>
            <person name="Kim H."/>
            <person name="Joh K."/>
        </authorList>
    </citation>
    <scope>NUCLEOTIDE SEQUENCE [LARGE SCALE GENOMIC DNA]</scope>
    <source>
        <strain evidence="5 6">HMF7056</strain>
    </source>
</reference>
<gene>
    <name evidence="5" type="ORF">GS398_18840</name>
</gene>
<dbReference type="SUPFAM" id="SSF55781">
    <property type="entry name" value="GAF domain-like"/>
    <property type="match status" value="1"/>
</dbReference>
<dbReference type="Gene3D" id="3.30.450.40">
    <property type="match status" value="1"/>
</dbReference>
<proteinExistence type="predicted"/>
<evidence type="ECO:0000256" key="1">
    <source>
        <dbReference type="ARBA" id="ARBA00000085"/>
    </source>
</evidence>
<sequence length="382" mass="43773">MSKPPDNYVNEEGRQLAAERYRHFHDGRHADLKDIVMLASQICETPIALITLVGKDVQWIRTQQGIDETITQIPRELSFCTHTIQEDDILEVHDAQLDSRFAALPFVTGDPYIRFYAGSNLQSYDGYNVGTLCVIDTAPKSLSNAQKEALAALGRQVSNLMELDRSLKSLQNNVDQVQMQKFDMEEARLKLHAILDSSTTYHLLLNPRLQVLTFNKGVADFVRKFLGKEIMADDPISHYFEPKMLEKAQPNFNRALKGETVTVERLVEFGIHKPCWWELTFTPARNSFGDIIGISFHAVNIHERKEHEEKVKQQNNLLRKIAYIESHELRAPVSSIMGIMDLIRSEHGEIPREYLELLDKAVHQLDEKIQKVVHYTGELDII</sequence>
<keyword evidence="3" id="KW-0175">Coiled coil</keyword>
<protein>
    <recommendedName>
        <fullName evidence="2">histidine kinase</fullName>
        <ecNumber evidence="2">2.7.13.3</ecNumber>
    </recommendedName>
</protein>
<dbReference type="InterPro" id="IPR003661">
    <property type="entry name" value="HisK_dim/P_dom"/>
</dbReference>
<evidence type="ECO:0000313" key="5">
    <source>
        <dbReference type="EMBL" id="MXV17362.1"/>
    </source>
</evidence>
<evidence type="ECO:0000313" key="6">
    <source>
        <dbReference type="Proteomes" id="UP000451233"/>
    </source>
</evidence>
<dbReference type="EC" id="2.7.13.3" evidence="2"/>
<dbReference type="InterPro" id="IPR036097">
    <property type="entry name" value="HisK_dim/P_sf"/>
</dbReference>
<dbReference type="SUPFAM" id="SSF47384">
    <property type="entry name" value="Homodimeric domain of signal transducing histidine kinase"/>
    <property type="match status" value="1"/>
</dbReference>
<evidence type="ECO:0000259" key="4">
    <source>
        <dbReference type="Pfam" id="PF08448"/>
    </source>
</evidence>
<organism evidence="5 6">
    <name type="scientific">Hufsiella ginkgonis</name>
    <dbReference type="NCBI Taxonomy" id="2695274"/>
    <lineage>
        <taxon>Bacteria</taxon>
        <taxon>Pseudomonadati</taxon>
        <taxon>Bacteroidota</taxon>
        <taxon>Sphingobacteriia</taxon>
        <taxon>Sphingobacteriales</taxon>
        <taxon>Sphingobacteriaceae</taxon>
        <taxon>Hufsiella</taxon>
    </lineage>
</organism>
<dbReference type="Proteomes" id="UP000451233">
    <property type="component" value="Unassembled WGS sequence"/>
</dbReference>